<gene>
    <name evidence="5" type="ORF">CQ13_30030</name>
</gene>
<dbReference type="InterPro" id="IPR036955">
    <property type="entry name" value="AP2/ERF_dom_sf"/>
</dbReference>
<evidence type="ECO:0000313" key="6">
    <source>
        <dbReference type="Proteomes" id="UP000052023"/>
    </source>
</evidence>
<dbReference type="InterPro" id="IPR001471">
    <property type="entry name" value="AP2/ERF_dom"/>
</dbReference>
<dbReference type="SUPFAM" id="SSF54171">
    <property type="entry name" value="DNA-binding domain"/>
    <property type="match status" value="1"/>
</dbReference>
<keyword evidence="2" id="KW-0238">DNA-binding</keyword>
<dbReference type="EMBL" id="LLYA01000167">
    <property type="protein sequence ID" value="KRR22171.1"/>
    <property type="molecule type" value="Genomic_DNA"/>
</dbReference>
<dbReference type="Proteomes" id="UP000052023">
    <property type="component" value="Unassembled WGS sequence"/>
</dbReference>
<dbReference type="InterPro" id="IPR003615">
    <property type="entry name" value="HNH_nuc"/>
</dbReference>
<feature type="domain" description="AP2/ERF" evidence="4">
    <location>
        <begin position="106"/>
        <end position="160"/>
    </location>
</feature>
<evidence type="ECO:0000256" key="2">
    <source>
        <dbReference type="ARBA" id="ARBA00023125"/>
    </source>
</evidence>
<keyword evidence="6" id="KW-1185">Reference proteome</keyword>
<dbReference type="AlphaFoldDB" id="A0A0R3MQD3"/>
<name>A0A0R3MQD3_9BRAD</name>
<evidence type="ECO:0000313" key="5">
    <source>
        <dbReference type="EMBL" id="KRR22171.1"/>
    </source>
</evidence>
<dbReference type="PROSITE" id="PS51032">
    <property type="entry name" value="AP2_ERF"/>
    <property type="match status" value="1"/>
</dbReference>
<reference evidence="5 6" key="1">
    <citation type="submission" date="2014-03" db="EMBL/GenBank/DDBJ databases">
        <title>Bradyrhizobium valentinum sp. nov., isolated from effective nodules of Lupinus mariae-josephae, a lupine endemic of basic-lime soils in Eastern Spain.</title>
        <authorList>
            <person name="Duran D."/>
            <person name="Rey L."/>
            <person name="Navarro A."/>
            <person name="Busquets A."/>
            <person name="Imperial J."/>
            <person name="Ruiz-Argueso T."/>
        </authorList>
    </citation>
    <scope>NUCLEOTIDE SEQUENCE [LARGE SCALE GENOMIC DNA]</scope>
    <source>
        <strain evidence="5 6">Ro19</strain>
    </source>
</reference>
<evidence type="ECO:0000259" key="4">
    <source>
        <dbReference type="PROSITE" id="PS51032"/>
    </source>
</evidence>
<comment type="caution">
    <text evidence="5">The sequence shown here is derived from an EMBL/GenBank/DDBJ whole genome shotgun (WGS) entry which is preliminary data.</text>
</comment>
<sequence>MITQEELKIRFEYRDGELYWKKPTVWGVKVGDKAGTLRKDGYVQVSIHKQLYLLHTLVWLWFTGEYVLDLDHADTNKSNNRYENLREAGKSRNMFNVARTKRNTSGYKGVSYCKQTGKWLAAICAYKKRKNLGRFDTALLAAQAYAVAAAELHLEYARTI</sequence>
<keyword evidence="3" id="KW-0804">Transcription</keyword>
<protein>
    <recommendedName>
        <fullName evidence="4">AP2/ERF domain-containing protein</fullName>
    </recommendedName>
</protein>
<dbReference type="SUPFAM" id="SSF54060">
    <property type="entry name" value="His-Me finger endonucleases"/>
    <property type="match status" value="1"/>
</dbReference>
<dbReference type="Gene3D" id="3.90.75.20">
    <property type="match status" value="1"/>
</dbReference>
<organism evidence="5 6">
    <name type="scientific">Bradyrhizobium retamae</name>
    <dbReference type="NCBI Taxonomy" id="1300035"/>
    <lineage>
        <taxon>Bacteria</taxon>
        <taxon>Pseudomonadati</taxon>
        <taxon>Pseudomonadota</taxon>
        <taxon>Alphaproteobacteria</taxon>
        <taxon>Hyphomicrobiales</taxon>
        <taxon>Nitrobacteraceae</taxon>
        <taxon>Bradyrhizobium</taxon>
    </lineage>
</organism>
<dbReference type="Gene3D" id="3.30.730.10">
    <property type="entry name" value="AP2/ERF domain"/>
    <property type="match status" value="1"/>
</dbReference>
<dbReference type="GO" id="GO:0003677">
    <property type="term" value="F:DNA binding"/>
    <property type="evidence" value="ECO:0007669"/>
    <property type="project" value="UniProtKB-KW"/>
</dbReference>
<evidence type="ECO:0000256" key="1">
    <source>
        <dbReference type="ARBA" id="ARBA00023015"/>
    </source>
</evidence>
<dbReference type="Pfam" id="PF13392">
    <property type="entry name" value="HNH_3"/>
    <property type="match status" value="1"/>
</dbReference>
<evidence type="ECO:0000256" key="3">
    <source>
        <dbReference type="ARBA" id="ARBA00023163"/>
    </source>
</evidence>
<keyword evidence="1" id="KW-0805">Transcription regulation</keyword>
<dbReference type="InterPro" id="IPR044925">
    <property type="entry name" value="His-Me_finger_sf"/>
</dbReference>
<accession>A0A0R3MQD3</accession>
<dbReference type="GO" id="GO:0003700">
    <property type="term" value="F:DNA-binding transcription factor activity"/>
    <property type="evidence" value="ECO:0007669"/>
    <property type="project" value="InterPro"/>
</dbReference>
<dbReference type="InterPro" id="IPR016177">
    <property type="entry name" value="DNA-bd_dom_sf"/>
</dbReference>
<proteinExistence type="predicted"/>